<proteinExistence type="predicted"/>
<organism evidence="2 3">
    <name type="scientific">Litoribrevibacter albus</name>
    <dbReference type="NCBI Taxonomy" id="1473156"/>
    <lineage>
        <taxon>Bacteria</taxon>
        <taxon>Pseudomonadati</taxon>
        <taxon>Pseudomonadota</taxon>
        <taxon>Gammaproteobacteria</taxon>
        <taxon>Oceanospirillales</taxon>
        <taxon>Oceanospirillaceae</taxon>
        <taxon>Litoribrevibacter</taxon>
    </lineage>
</organism>
<reference evidence="2" key="1">
    <citation type="journal article" date="2014" name="Int. J. Syst. Evol. Microbiol.">
        <title>Complete genome sequence of Corynebacterium casei LMG S-19264T (=DSM 44701T), isolated from a smear-ripened cheese.</title>
        <authorList>
            <consortium name="US DOE Joint Genome Institute (JGI-PGF)"/>
            <person name="Walter F."/>
            <person name="Albersmeier A."/>
            <person name="Kalinowski J."/>
            <person name="Ruckert C."/>
        </authorList>
    </citation>
    <scope>NUCLEOTIDE SEQUENCE</scope>
    <source>
        <strain evidence="2">NBRC 110071</strain>
    </source>
</reference>
<gene>
    <name evidence="2" type="ORF">GCM10007876_15080</name>
</gene>
<dbReference type="Proteomes" id="UP001161389">
    <property type="component" value="Unassembled WGS sequence"/>
</dbReference>
<dbReference type="Gene3D" id="3.40.50.300">
    <property type="entry name" value="P-loop containing nucleotide triphosphate hydrolases"/>
    <property type="match status" value="1"/>
</dbReference>
<reference evidence="2" key="2">
    <citation type="submission" date="2023-01" db="EMBL/GenBank/DDBJ databases">
        <title>Draft genome sequence of Litoribrevibacter albus strain NBRC 110071.</title>
        <authorList>
            <person name="Sun Q."/>
            <person name="Mori K."/>
        </authorList>
    </citation>
    <scope>NUCLEOTIDE SEQUENCE</scope>
    <source>
        <strain evidence="2">NBRC 110071</strain>
    </source>
</reference>
<accession>A0AA37S9T9</accession>
<dbReference type="InterPro" id="IPR027417">
    <property type="entry name" value="P-loop_NTPase"/>
</dbReference>
<name>A0AA37S9T9_9GAMM</name>
<feature type="coiled-coil region" evidence="1">
    <location>
        <begin position="627"/>
        <end position="728"/>
    </location>
</feature>
<keyword evidence="3" id="KW-1185">Reference proteome</keyword>
<sequence>MPHTNTQYGLTKLALLNTAGYSKCVIPLDKPVSICAPNNTGKSSVINALQFPLINDLRLTEWDGHSIEETRKFYFSSDRSFILLEANLPEGKVVIGVAGLGPVAGYEHQFFTYQGELNLDDYYEDRKLLKYSKVFIDLNNRGANPVELKPNELNALLTGGPTKFDSRVNLRMVPLANNSDAPIYKEIFRKILNLHNLSAQDVKRFILKVFDRAISAGAIDFYEVWQSSFEQVNRARKQLELLESQQDAVESLEQLRQKRGELKGKLSHLQPKLDIALTEWDDYIQSNRDELSEELESIVFQQSGLAEQNQLYTNQLNQVAIDLADIERWLADYARLDQEFALTNLDTLTNRLTESRAEYESLSHGIQGIKGQNLSTIVSRRREVDRQLRTLERQLKNIEYNLYSRIREDLSFNEVDLIARLFNQDVLNLATTKQGDVQIEDEAAFSAFIEQIADNIKGTTLELPGATMDLSDLSAPDMSTTEDKVALAEQIEALKLSLEELETQEEIAKDLESKLTEREVLYEELKKAEKDLEQFKLYCALSDQYDEKLSLKEQLIEEKAIIEIKQQDITAKSSQLADQRSQIKVKRDQLERQHQRMAESAKRRMDDRLELRQGYVVPYPIEIKIDMDSLSDQLDQFNEECRDLNLTNLNIENSYKMVFNSGVTKFDIEEDEDTRLEKLISAFHNLDNEREAIERQSRVALTEVASTIKGLRQDLDRLKNEMNSFNRKVGKNHISNLKDFRIDVIERGHIVDAIDTILATSESYEQGDTLSVFDMAFSNSSLSNQQLEDAKDYLIRAGSEKGGLTLSDLFDVRFKVVNRNDETEYFDRIDSAGSNGTRITIKLLCGMLFIRQLLTEKEQGRYQIPIYIDEAADIDPENQKSIIEMAVSFGFNPVFASVKPQTSCNYIVPIRTTRDGKLNLVDQKDWIECLHEEDKALASEDRRAEAEAEV</sequence>
<feature type="coiled-coil region" evidence="1">
    <location>
        <begin position="484"/>
        <end position="538"/>
    </location>
</feature>
<dbReference type="EMBL" id="BSNM01000011">
    <property type="protein sequence ID" value="GLQ31029.1"/>
    <property type="molecule type" value="Genomic_DNA"/>
</dbReference>
<evidence type="ECO:0000313" key="2">
    <source>
        <dbReference type="EMBL" id="GLQ31029.1"/>
    </source>
</evidence>
<evidence type="ECO:0000313" key="3">
    <source>
        <dbReference type="Proteomes" id="UP001161389"/>
    </source>
</evidence>
<feature type="coiled-coil region" evidence="1">
    <location>
        <begin position="573"/>
        <end position="600"/>
    </location>
</feature>
<evidence type="ECO:0008006" key="4">
    <source>
        <dbReference type="Google" id="ProtNLM"/>
    </source>
</evidence>
<protein>
    <recommendedName>
        <fullName evidence="4">ATPase</fullName>
    </recommendedName>
</protein>
<dbReference type="RefSeq" id="WP_284380507.1">
    <property type="nucleotide sequence ID" value="NZ_BSNM01000011.1"/>
</dbReference>
<comment type="caution">
    <text evidence="2">The sequence shown here is derived from an EMBL/GenBank/DDBJ whole genome shotgun (WGS) entry which is preliminary data.</text>
</comment>
<dbReference type="AlphaFoldDB" id="A0AA37S9T9"/>
<keyword evidence="1" id="KW-0175">Coiled coil</keyword>
<evidence type="ECO:0000256" key="1">
    <source>
        <dbReference type="SAM" id="Coils"/>
    </source>
</evidence>